<keyword evidence="1" id="KW-0472">Membrane</keyword>
<sequence>MSRKFPIFITIIALFSLIIILYISPCTAKVESVKVHNLNNDTEALNYWLKDAEWNFNPQKKYLQISYIVSIQPHLPFSFQFEEIISKPLRGGFSIIAVEPSIPHYEKAGPFREKRIYFNIVVESSKDMNPEVVIRNITLKIRAHRWVKNPEWKEDPERKSSIISRPGWPIVNVEVPKNLNIEIN</sequence>
<gene>
    <name evidence="2" type="ordered locus">CSE_00470</name>
</gene>
<keyword evidence="1" id="KW-1133">Transmembrane helix</keyword>
<reference evidence="2 3" key="1">
    <citation type="submission" date="2011-01" db="EMBL/GenBank/DDBJ databases">
        <title>Whole genome sequence of Caldisericum exile AZM16c01.</title>
        <authorList>
            <person name="Narita-Yamada S."/>
            <person name="Kawakoshi A."/>
            <person name="Nakamura S."/>
            <person name="Sasagawa M."/>
            <person name="Fukada J."/>
            <person name="Sekine M."/>
            <person name="Kato Y."/>
            <person name="Fukai R."/>
            <person name="Sasaki K."/>
            <person name="Hanamaki A."/>
            <person name="Narita H."/>
            <person name="Konno Y."/>
            <person name="Mori K."/>
            <person name="Yamazaki S."/>
            <person name="Suzuki K."/>
            <person name="Fujita N."/>
        </authorList>
    </citation>
    <scope>NUCLEOTIDE SEQUENCE [LARGE SCALE GENOMIC DNA]</scope>
    <source>
        <strain evidence="3">DSM 21853 / NBRC 104410 / AZM16c01</strain>
    </source>
</reference>
<evidence type="ECO:0000256" key="1">
    <source>
        <dbReference type="SAM" id="Phobius"/>
    </source>
</evidence>
<name>A0A7U6GD19_CALEA</name>
<dbReference type="AlphaFoldDB" id="A0A7U6GD19"/>
<protein>
    <submittedName>
        <fullName evidence="2">Uncharacterized protein</fullName>
    </submittedName>
</protein>
<accession>A0A7U6GD19</accession>
<proteinExistence type="predicted"/>
<dbReference type="Proteomes" id="UP000004793">
    <property type="component" value="Chromosome"/>
</dbReference>
<keyword evidence="1" id="KW-0812">Transmembrane</keyword>
<keyword evidence="3" id="KW-1185">Reference proteome</keyword>
<evidence type="ECO:0000313" key="3">
    <source>
        <dbReference type="Proteomes" id="UP000004793"/>
    </source>
</evidence>
<evidence type="ECO:0000313" key="2">
    <source>
        <dbReference type="EMBL" id="BAL80173.1"/>
    </source>
</evidence>
<organism evidence="2 3">
    <name type="scientific">Caldisericum exile (strain DSM 21853 / NBRC 104410 / AZM16c01)</name>
    <dbReference type="NCBI Taxonomy" id="511051"/>
    <lineage>
        <taxon>Bacteria</taxon>
        <taxon>Pseudomonadati</taxon>
        <taxon>Caldisericota/Cryosericota group</taxon>
        <taxon>Caldisericota</taxon>
        <taxon>Caldisericia</taxon>
        <taxon>Caldisericales</taxon>
        <taxon>Caldisericaceae</taxon>
        <taxon>Caldisericum</taxon>
    </lineage>
</organism>
<dbReference type="KEGG" id="cex:CSE_00470"/>
<dbReference type="EMBL" id="AP012051">
    <property type="protein sequence ID" value="BAL80173.1"/>
    <property type="molecule type" value="Genomic_DNA"/>
</dbReference>
<feature type="transmembrane region" description="Helical" evidence="1">
    <location>
        <begin position="7"/>
        <end position="24"/>
    </location>
</feature>